<dbReference type="Proteomes" id="UP000306317">
    <property type="component" value="Unassembled WGS sequence"/>
</dbReference>
<dbReference type="InterPro" id="IPR036291">
    <property type="entry name" value="NAD(P)-bd_dom_sf"/>
</dbReference>
<organism evidence="1 2">
    <name type="scientific">Rhodanobacter lindaniclasticus</name>
    <dbReference type="NCBI Taxonomy" id="75310"/>
    <lineage>
        <taxon>Bacteria</taxon>
        <taxon>Pseudomonadati</taxon>
        <taxon>Pseudomonadota</taxon>
        <taxon>Gammaproteobacteria</taxon>
        <taxon>Lysobacterales</taxon>
        <taxon>Rhodanobacteraceae</taxon>
        <taxon>Rhodanobacter</taxon>
    </lineage>
</organism>
<comment type="caution">
    <text evidence="1">The sequence shown here is derived from an EMBL/GenBank/DDBJ whole genome shotgun (WGS) entry which is preliminary data.</text>
</comment>
<evidence type="ECO:0000313" key="1">
    <source>
        <dbReference type="EMBL" id="THD07784.1"/>
    </source>
</evidence>
<dbReference type="EMBL" id="MWIO01000022">
    <property type="protein sequence ID" value="THD07784.1"/>
    <property type="molecule type" value="Genomic_DNA"/>
</dbReference>
<reference evidence="1 2" key="1">
    <citation type="submission" date="2017-02" db="EMBL/GenBank/DDBJ databases">
        <title>Whole genome sequencing of Rhodanobacter lindaniclasticus DSM 17932.</title>
        <authorList>
            <person name="Kumar S."/>
            <person name="Patil P."/>
            <person name="Patil P.B."/>
        </authorList>
    </citation>
    <scope>NUCLEOTIDE SEQUENCE [LARGE SCALE GENOMIC DNA]</scope>
    <source>
        <strain evidence="1 2">DSM 17932</strain>
    </source>
</reference>
<protein>
    <submittedName>
        <fullName evidence="1">NAD-dependent dehydratase</fullName>
    </submittedName>
</protein>
<dbReference type="AlphaFoldDB" id="A0A4S3KIJ3"/>
<gene>
    <name evidence="1" type="ORF">B1991_07570</name>
</gene>
<dbReference type="RefSeq" id="WP_136258116.1">
    <property type="nucleotide sequence ID" value="NZ_MWIO01000022.1"/>
</dbReference>
<name>A0A4S3KIJ3_9GAMM</name>
<sequence>MSRVLLCGATGLVGREVLRMALADATVTQVVAPTRRPLPPHPKLVNPVVDFEQLPTDAAWWQADAAICTLGTTLRDAGSPAAFRRVDFDYVLAFARLARAGGAQAFALTSSLGADAASRYFYLRTKGEVEQAVQALGYPSLTVLRPSLIGGERERQRLREHVGMRLLQALAPIVPRRWRIVPAPRIAQALLQSALAMTPGCAVISPEQLLSPA</sequence>
<dbReference type="Gene3D" id="3.40.50.720">
    <property type="entry name" value="NAD(P)-binding Rossmann-like Domain"/>
    <property type="match status" value="1"/>
</dbReference>
<keyword evidence="2" id="KW-1185">Reference proteome</keyword>
<accession>A0A4S3KIJ3</accession>
<dbReference type="PANTHER" id="PTHR14097">
    <property type="entry name" value="OXIDOREDUCTASE HTATIP2"/>
    <property type="match status" value="1"/>
</dbReference>
<evidence type="ECO:0000313" key="2">
    <source>
        <dbReference type="Proteomes" id="UP000306317"/>
    </source>
</evidence>
<dbReference type="OrthoDB" id="9798632at2"/>
<dbReference type="SUPFAM" id="SSF51735">
    <property type="entry name" value="NAD(P)-binding Rossmann-fold domains"/>
    <property type="match status" value="1"/>
</dbReference>
<dbReference type="PANTHER" id="PTHR14097:SF7">
    <property type="entry name" value="OXIDOREDUCTASE HTATIP2"/>
    <property type="match status" value="1"/>
</dbReference>
<proteinExistence type="predicted"/>